<gene>
    <name evidence="2" type="ORF">DFR42_104107</name>
</gene>
<dbReference type="SUPFAM" id="SSF56059">
    <property type="entry name" value="Glutathione synthetase ATP-binding domain-like"/>
    <property type="match status" value="1"/>
</dbReference>
<evidence type="ECO:0000313" key="2">
    <source>
        <dbReference type="EMBL" id="PXX43106.1"/>
    </source>
</evidence>
<evidence type="ECO:0000313" key="3">
    <source>
        <dbReference type="Proteomes" id="UP000247792"/>
    </source>
</evidence>
<proteinExistence type="predicted"/>
<comment type="caution">
    <text evidence="2">The sequence shown here is derived from an EMBL/GenBank/DDBJ whole genome shotgun (WGS) entry which is preliminary data.</text>
</comment>
<sequence>MNLALIEDKLFVVSEQLGLAVYDFDFDLHFQCAHPYLIEGQRPCIMRTGAIANYVQEYEEKMEIGLQLINSPDQHVLASELEAWYPLISELTPRTVVYETLPTAQEIESSFDWPVFLKGSRQTSKHNPDLAVIKNRAHYERAVQLYQNDAILHWQKPVIREFIPLAKVDATVPGKVQVSIEYRSFWWHGVCVGWGRYWYQVQPYDCPDTDIGLAIAAEAAARLAVPFLVIDFAKTADGHWIIIECNDAQESGYVGIQSLQLWQRLLAQIPSPPSS</sequence>
<dbReference type="Proteomes" id="UP000247792">
    <property type="component" value="Unassembled WGS sequence"/>
</dbReference>
<keyword evidence="3" id="KW-1185">Reference proteome</keyword>
<name>A0A318J3B8_9BURK</name>
<dbReference type="RefSeq" id="WP_211324312.1">
    <property type="nucleotide sequence ID" value="NZ_QJKB01000004.1"/>
</dbReference>
<feature type="domain" description="ATP-grasp" evidence="1">
    <location>
        <begin position="128"/>
        <end position="265"/>
    </location>
</feature>
<protein>
    <recommendedName>
        <fullName evidence="1">ATP-grasp domain-containing protein</fullName>
    </recommendedName>
</protein>
<dbReference type="Pfam" id="PF14243">
    <property type="entry name" value="R2K_3"/>
    <property type="match status" value="1"/>
</dbReference>
<dbReference type="AlphaFoldDB" id="A0A318J3B8"/>
<evidence type="ECO:0000259" key="1">
    <source>
        <dbReference type="Pfam" id="PF14243"/>
    </source>
</evidence>
<reference evidence="2 3" key="1">
    <citation type="submission" date="2018-05" db="EMBL/GenBank/DDBJ databases">
        <title>Genomic Encyclopedia of Type Strains, Phase IV (KMG-IV): sequencing the most valuable type-strain genomes for metagenomic binning, comparative biology and taxonomic classification.</title>
        <authorList>
            <person name="Goeker M."/>
        </authorList>
    </citation>
    <scope>NUCLEOTIDE SEQUENCE [LARGE SCALE GENOMIC DNA]</scope>
    <source>
        <strain evidence="2 3">DSM 19792</strain>
    </source>
</reference>
<accession>A0A318J3B8</accession>
<dbReference type="InterPro" id="IPR025643">
    <property type="entry name" value="R2K_3"/>
</dbReference>
<organism evidence="2 3">
    <name type="scientific">Undibacterium pigrum</name>
    <dbReference type="NCBI Taxonomy" id="401470"/>
    <lineage>
        <taxon>Bacteria</taxon>
        <taxon>Pseudomonadati</taxon>
        <taxon>Pseudomonadota</taxon>
        <taxon>Betaproteobacteria</taxon>
        <taxon>Burkholderiales</taxon>
        <taxon>Oxalobacteraceae</taxon>
        <taxon>Undibacterium</taxon>
    </lineage>
</organism>
<dbReference type="EMBL" id="QJKB01000004">
    <property type="protein sequence ID" value="PXX43106.1"/>
    <property type="molecule type" value="Genomic_DNA"/>
</dbReference>